<name>A0A933IBS3_UNCT6</name>
<accession>A0A933IBS3</accession>
<dbReference type="Proteomes" id="UP000736328">
    <property type="component" value="Unassembled WGS sequence"/>
</dbReference>
<proteinExistence type="predicted"/>
<evidence type="ECO:0000313" key="3">
    <source>
        <dbReference type="Proteomes" id="UP000736328"/>
    </source>
</evidence>
<dbReference type="InterPro" id="IPR025965">
    <property type="entry name" value="FlgD/Vpr_Ig-like"/>
</dbReference>
<dbReference type="Pfam" id="PF13860">
    <property type="entry name" value="FlgD_ig"/>
    <property type="match status" value="1"/>
</dbReference>
<protein>
    <submittedName>
        <fullName evidence="2">T9SS type A sorting domain-containing protein</fullName>
    </submittedName>
</protein>
<organism evidence="2 3">
    <name type="scientific">candidate division TA06 bacterium</name>
    <dbReference type="NCBI Taxonomy" id="2250710"/>
    <lineage>
        <taxon>Bacteria</taxon>
        <taxon>Bacteria division TA06</taxon>
    </lineage>
</organism>
<dbReference type="NCBIfam" id="TIGR04183">
    <property type="entry name" value="Por_Secre_tail"/>
    <property type="match status" value="1"/>
</dbReference>
<gene>
    <name evidence="2" type="ORF">HY768_10015</name>
</gene>
<reference evidence="2" key="1">
    <citation type="submission" date="2020-07" db="EMBL/GenBank/DDBJ databases">
        <title>Huge and variable diversity of episymbiotic CPR bacteria and DPANN archaea in groundwater ecosystems.</title>
        <authorList>
            <person name="He C.Y."/>
            <person name="Keren R."/>
            <person name="Whittaker M."/>
            <person name="Farag I.F."/>
            <person name="Doudna J."/>
            <person name="Cate J.H.D."/>
            <person name="Banfield J.F."/>
        </authorList>
    </citation>
    <scope>NUCLEOTIDE SEQUENCE</scope>
    <source>
        <strain evidence="2">NC_groundwater_1520_Pr4_B-0.1um_53_5</strain>
    </source>
</reference>
<evidence type="ECO:0000313" key="2">
    <source>
        <dbReference type="EMBL" id="MBI4727530.1"/>
    </source>
</evidence>
<comment type="caution">
    <text evidence="2">The sequence shown here is derived from an EMBL/GenBank/DDBJ whole genome shotgun (WGS) entry which is preliminary data.</text>
</comment>
<dbReference type="Gene3D" id="2.60.40.4070">
    <property type="match status" value="1"/>
</dbReference>
<dbReference type="InterPro" id="IPR026444">
    <property type="entry name" value="Secre_tail"/>
</dbReference>
<sequence>MPIYNIAGQLVKTVDQGNKAAGYHQVQWNCRDEKGDKVSAGVYIYRLEAGEYAATQKLVVIR</sequence>
<evidence type="ECO:0000259" key="1">
    <source>
        <dbReference type="Pfam" id="PF13860"/>
    </source>
</evidence>
<dbReference type="AlphaFoldDB" id="A0A933IBS3"/>
<dbReference type="EMBL" id="JACQXR010000134">
    <property type="protein sequence ID" value="MBI4727530.1"/>
    <property type="molecule type" value="Genomic_DNA"/>
</dbReference>
<feature type="domain" description="FlgD/Vpr Ig-like" evidence="1">
    <location>
        <begin position="3"/>
        <end position="49"/>
    </location>
</feature>